<dbReference type="RefSeq" id="WP_189499667.1">
    <property type="nucleotide sequence ID" value="NZ_BMZH01000024.1"/>
</dbReference>
<gene>
    <name evidence="2" type="ORF">GCM10009069_29610</name>
</gene>
<evidence type="ECO:0000256" key="1">
    <source>
        <dbReference type="SAM" id="SignalP"/>
    </source>
</evidence>
<reference evidence="2" key="2">
    <citation type="submission" date="2020-09" db="EMBL/GenBank/DDBJ databases">
        <authorList>
            <person name="Sun Q."/>
            <person name="Kim S."/>
        </authorList>
    </citation>
    <scope>NUCLEOTIDE SEQUENCE</scope>
    <source>
        <strain evidence="2">KCTC 32513</strain>
    </source>
</reference>
<feature type="signal peptide" evidence="1">
    <location>
        <begin position="1"/>
        <end position="23"/>
    </location>
</feature>
<reference evidence="2" key="1">
    <citation type="journal article" date="2014" name="Int. J. Syst. Evol. Microbiol.">
        <title>Complete genome sequence of Corynebacterium casei LMG S-19264T (=DSM 44701T), isolated from a smear-ripened cheese.</title>
        <authorList>
            <consortium name="US DOE Joint Genome Institute (JGI-PGF)"/>
            <person name="Walter F."/>
            <person name="Albersmeier A."/>
            <person name="Kalinowski J."/>
            <person name="Ruckert C."/>
        </authorList>
    </citation>
    <scope>NUCLEOTIDE SEQUENCE</scope>
    <source>
        <strain evidence="2">KCTC 32513</strain>
    </source>
</reference>
<dbReference type="Proteomes" id="UP000634004">
    <property type="component" value="Unassembled WGS sequence"/>
</dbReference>
<keyword evidence="1" id="KW-0732">Signal</keyword>
<dbReference type="Gene3D" id="2.60.40.10">
    <property type="entry name" value="Immunoglobulins"/>
    <property type="match status" value="1"/>
</dbReference>
<feature type="chain" id="PRO_5035234631" evidence="1">
    <location>
        <begin position="24"/>
        <end position="261"/>
    </location>
</feature>
<sequence>MNNILKSTLIICALPLLALPANAAEIDPDSIEFGAEVQSYPFGDFCFAKITFEARADTDDDEYGYGRDNFFFAIDDPEGNQDGDPSFDVNRYDAFTTFEYQLPIYLVGPYTLQFFDVVVSYSKGRDDPISEAIEFPRDVLLAAGGICAERANYASNTAPIAHAGDDVTGAIPNKLIYLDGSLSSDEDLDDLTFNWRQVSGPAVDLFDSDTDRPYFFYPPGRASQVIKFEMTVYDGTDSSEPDMVEVIHNGRSNGKAKGRNK</sequence>
<name>A0A8J3CUU3_9PROT</name>
<dbReference type="Pfam" id="PF22352">
    <property type="entry name" value="K319L-like_PKD"/>
    <property type="match status" value="1"/>
</dbReference>
<dbReference type="AlphaFoldDB" id="A0A8J3CUU3"/>
<proteinExistence type="predicted"/>
<protein>
    <submittedName>
        <fullName evidence="2">Uncharacterized protein</fullName>
    </submittedName>
</protein>
<keyword evidence="3" id="KW-1185">Reference proteome</keyword>
<dbReference type="EMBL" id="BMZH01000024">
    <property type="protein sequence ID" value="GHB05170.1"/>
    <property type="molecule type" value="Genomic_DNA"/>
</dbReference>
<organism evidence="2 3">
    <name type="scientific">Algimonas arctica</name>
    <dbReference type="NCBI Taxonomy" id="1479486"/>
    <lineage>
        <taxon>Bacteria</taxon>
        <taxon>Pseudomonadati</taxon>
        <taxon>Pseudomonadota</taxon>
        <taxon>Alphaproteobacteria</taxon>
        <taxon>Maricaulales</taxon>
        <taxon>Robiginitomaculaceae</taxon>
        <taxon>Algimonas</taxon>
    </lineage>
</organism>
<evidence type="ECO:0000313" key="2">
    <source>
        <dbReference type="EMBL" id="GHB05170.1"/>
    </source>
</evidence>
<dbReference type="InterPro" id="IPR013783">
    <property type="entry name" value="Ig-like_fold"/>
</dbReference>
<comment type="caution">
    <text evidence="2">The sequence shown here is derived from an EMBL/GenBank/DDBJ whole genome shotgun (WGS) entry which is preliminary data.</text>
</comment>
<evidence type="ECO:0000313" key="3">
    <source>
        <dbReference type="Proteomes" id="UP000634004"/>
    </source>
</evidence>
<accession>A0A8J3CUU3</accession>